<accession>A0A239EGH9</accession>
<dbReference type="PANTHER" id="PTHR37422">
    <property type="entry name" value="TEICHURONIC ACID BIOSYNTHESIS PROTEIN TUAE"/>
    <property type="match status" value="1"/>
</dbReference>
<comment type="subcellular location">
    <subcellularLocation>
        <location evidence="1">Membrane</location>
        <topology evidence="1">Multi-pass membrane protein</topology>
    </subcellularLocation>
</comment>
<evidence type="ECO:0000256" key="4">
    <source>
        <dbReference type="ARBA" id="ARBA00023136"/>
    </source>
</evidence>
<feature type="repeat" description="TPR" evidence="5">
    <location>
        <begin position="765"/>
        <end position="798"/>
    </location>
</feature>
<reference evidence="8 9" key="1">
    <citation type="submission" date="2017-06" db="EMBL/GenBank/DDBJ databases">
        <authorList>
            <person name="Kim H.J."/>
            <person name="Triplett B.A."/>
        </authorList>
    </citation>
    <scope>NUCLEOTIDE SEQUENCE [LARGE SCALE GENOMIC DNA]</scope>
    <source>
        <strain evidence="8 9">SCA</strain>
    </source>
</reference>
<evidence type="ECO:0000256" key="1">
    <source>
        <dbReference type="ARBA" id="ARBA00004141"/>
    </source>
</evidence>
<protein>
    <submittedName>
        <fullName evidence="8">O-Antigen ligase</fullName>
    </submittedName>
</protein>
<feature type="domain" description="O-antigen ligase-related" evidence="7">
    <location>
        <begin position="475"/>
        <end position="548"/>
    </location>
</feature>
<dbReference type="Pfam" id="PF04932">
    <property type="entry name" value="Wzy_C"/>
    <property type="match status" value="1"/>
</dbReference>
<feature type="transmembrane region" description="Helical" evidence="6">
    <location>
        <begin position="540"/>
        <end position="561"/>
    </location>
</feature>
<dbReference type="GO" id="GO:0016874">
    <property type="term" value="F:ligase activity"/>
    <property type="evidence" value="ECO:0007669"/>
    <property type="project" value="UniProtKB-KW"/>
</dbReference>
<name>A0A239EGH9_9FIRM</name>
<organism evidence="8 9">
    <name type="scientific">Anaerovirgula multivorans</name>
    <dbReference type="NCBI Taxonomy" id="312168"/>
    <lineage>
        <taxon>Bacteria</taxon>
        <taxon>Bacillati</taxon>
        <taxon>Bacillota</taxon>
        <taxon>Clostridia</taxon>
        <taxon>Peptostreptococcales</taxon>
        <taxon>Natronincolaceae</taxon>
        <taxon>Anaerovirgula</taxon>
    </lineage>
</organism>
<keyword evidence="3 6" id="KW-1133">Transmembrane helix</keyword>
<proteinExistence type="predicted"/>
<evidence type="ECO:0000313" key="9">
    <source>
        <dbReference type="Proteomes" id="UP000198304"/>
    </source>
</evidence>
<evidence type="ECO:0000256" key="5">
    <source>
        <dbReference type="PROSITE-ProRule" id="PRU00339"/>
    </source>
</evidence>
<keyword evidence="8" id="KW-0436">Ligase</keyword>
<feature type="transmembrane region" description="Helical" evidence="6">
    <location>
        <begin position="108"/>
        <end position="125"/>
    </location>
</feature>
<feature type="transmembrane region" description="Helical" evidence="6">
    <location>
        <begin position="82"/>
        <end position="102"/>
    </location>
</feature>
<dbReference type="Gene3D" id="2.60.120.260">
    <property type="entry name" value="Galactose-binding domain-like"/>
    <property type="match status" value="1"/>
</dbReference>
<dbReference type="PROSITE" id="PS50005">
    <property type="entry name" value="TPR"/>
    <property type="match status" value="2"/>
</dbReference>
<keyword evidence="2 6" id="KW-0812">Transmembrane</keyword>
<feature type="transmembrane region" description="Helical" evidence="6">
    <location>
        <begin position="629"/>
        <end position="648"/>
    </location>
</feature>
<dbReference type="GO" id="GO:0016020">
    <property type="term" value="C:membrane"/>
    <property type="evidence" value="ECO:0007669"/>
    <property type="project" value="UniProtKB-SubCell"/>
</dbReference>
<feature type="transmembrane region" description="Helical" evidence="6">
    <location>
        <begin position="230"/>
        <end position="247"/>
    </location>
</feature>
<dbReference type="AlphaFoldDB" id="A0A239EGH9"/>
<feature type="transmembrane region" description="Helical" evidence="6">
    <location>
        <begin position="137"/>
        <end position="158"/>
    </location>
</feature>
<feature type="transmembrane region" description="Helical" evidence="6">
    <location>
        <begin position="207"/>
        <end position="224"/>
    </location>
</feature>
<dbReference type="InterPro" id="IPR011990">
    <property type="entry name" value="TPR-like_helical_dom_sf"/>
</dbReference>
<dbReference type="InterPro" id="IPR019734">
    <property type="entry name" value="TPR_rpt"/>
</dbReference>
<dbReference type="RefSeq" id="WP_089283065.1">
    <property type="nucleotide sequence ID" value="NZ_FZOJ01000010.1"/>
</dbReference>
<keyword evidence="4 6" id="KW-0472">Membrane</keyword>
<gene>
    <name evidence="8" type="ORF">SAMN05446037_101024</name>
</gene>
<dbReference type="InterPro" id="IPR007016">
    <property type="entry name" value="O-antigen_ligase-rel_domated"/>
</dbReference>
<dbReference type="EMBL" id="FZOJ01000010">
    <property type="protein sequence ID" value="SNS43765.1"/>
    <property type="molecule type" value="Genomic_DNA"/>
</dbReference>
<feature type="transmembrane region" description="Helical" evidence="6">
    <location>
        <begin position="282"/>
        <end position="304"/>
    </location>
</feature>
<keyword evidence="5" id="KW-0802">TPR repeat</keyword>
<evidence type="ECO:0000256" key="2">
    <source>
        <dbReference type="ARBA" id="ARBA00022692"/>
    </source>
</evidence>
<evidence type="ECO:0000256" key="6">
    <source>
        <dbReference type="SAM" id="Phobius"/>
    </source>
</evidence>
<dbReference type="OrthoDB" id="1808577at2"/>
<dbReference type="PANTHER" id="PTHR37422:SF23">
    <property type="entry name" value="TEICHURONIC ACID BIOSYNTHESIS PROTEIN TUAE"/>
    <property type="match status" value="1"/>
</dbReference>
<dbReference type="InterPro" id="IPR051533">
    <property type="entry name" value="WaaL-like"/>
</dbReference>
<feature type="repeat" description="TPR" evidence="5">
    <location>
        <begin position="724"/>
        <end position="757"/>
    </location>
</feature>
<evidence type="ECO:0000259" key="7">
    <source>
        <dbReference type="Pfam" id="PF04932"/>
    </source>
</evidence>
<dbReference type="Proteomes" id="UP000198304">
    <property type="component" value="Unassembled WGS sequence"/>
</dbReference>
<dbReference type="Gene3D" id="1.25.40.10">
    <property type="entry name" value="Tetratricopeptide repeat domain"/>
    <property type="match status" value="1"/>
</dbReference>
<feature type="transmembrane region" description="Helical" evidence="6">
    <location>
        <begin position="51"/>
        <end position="70"/>
    </location>
</feature>
<evidence type="ECO:0000256" key="3">
    <source>
        <dbReference type="ARBA" id="ARBA00022989"/>
    </source>
</evidence>
<sequence>MKAKELKKKNKSIENKLPSQAKGKGMIVFALLCILLFYPPFFKGLFFEKEILFTHILSFGLFIIYLTNKITKGEKITFNSPFDYIGVFFIIAYLFPIVFKQWANLRDAIGVTLRYANFFVVYLMVKEYAQEEKYKNWILDVFITSGVGTAIIGLLGAAGYVKLQDVVLGNRISSTFQYPNTLAAFLMTLFFITTGKQALEEKLWKKNLYAAAGFIMVFTFIFTYSRTAWVLFPIFAILYLGIIPSAMRIKTIFYYIAVGLPSLLLLQPFTNYTSNIEEKSPRAVLVVVIGIAMFLGIYTGLQFVIQKLENKHLKKIYIGLASIVVIFAILITTAFNMTKPLTFDNTNVTEDRHNQIHRIIRNVEANQDYNLQIDVDAISDEEGQWPWRIKVYGFDGEGQQHTLLTRNGENEENGKILIPFTTNEDTEKLAIYFDNVYPGTKVTFNEARLLTDLEELVKDIKLSYQFIPENIISRINVLDLNQQSFTTRTAYYRDSFTIFKSYPIFGAGGGAWNGLYTKYQSEPYFSTEAHNYFLQTLVELGIAGVLLMIGLLGTILALFILLIKKKDLMQMTILFGVLSLLTHSALDFNFSYLSIPLLMWGLIALVDVESIKDINKTIKNKFNKQIHSLIPLVLILPLIFIAVSFYGGHQSAASGIRVIQQEGDFEKGYALLENAITRDPFNKDFRADIAQLQIMVGEQNQEQVWFQMAEENLQAAMKYVPYNDNILQQIGQVYLSYGEFDRGFEYIEKMIEVAPMRPTNYEAKVSAYTTVGNHYLDVGEKGKAVEMFEKAVSIVEDVKAVNVEEERTIVLNQETMDGIFKARYVLENIDDKDKLAKLEDMVYISYPDLDVDGDGISDGWRISQPMGGNIIVEITESGLLITNDGEAAGMLISQQMNLEPSRTYGISMQVSGDTEDNYMSFRIISRNGKSMQFYQSPLGQAIKDNTYSFTFETTEDIGSGAQEIRFYHDGNTDKAFTVRKVIIYEVY</sequence>
<feature type="transmembrane region" description="Helical" evidence="6">
    <location>
        <begin position="178"/>
        <end position="195"/>
    </location>
</feature>
<feature type="transmembrane region" description="Helical" evidence="6">
    <location>
        <begin position="252"/>
        <end position="270"/>
    </location>
</feature>
<dbReference type="SUPFAM" id="SSF48452">
    <property type="entry name" value="TPR-like"/>
    <property type="match status" value="1"/>
</dbReference>
<keyword evidence="9" id="KW-1185">Reference proteome</keyword>
<evidence type="ECO:0000313" key="8">
    <source>
        <dbReference type="EMBL" id="SNS43765.1"/>
    </source>
</evidence>
<feature type="transmembrane region" description="Helical" evidence="6">
    <location>
        <begin position="21"/>
        <end position="39"/>
    </location>
</feature>
<feature type="transmembrane region" description="Helical" evidence="6">
    <location>
        <begin position="316"/>
        <end position="335"/>
    </location>
</feature>